<dbReference type="Proteomes" id="UP000007015">
    <property type="component" value="Chromosome 1"/>
</dbReference>
<evidence type="ECO:0000256" key="1">
    <source>
        <dbReference type="SAM" id="MobiDB-lite"/>
    </source>
</evidence>
<proteinExistence type="predicted"/>
<gene>
    <name evidence="2" type="ORF">OsI_01859</name>
</gene>
<dbReference type="AlphaFoldDB" id="A2WPS8"/>
<feature type="compositionally biased region" description="Basic and acidic residues" evidence="1">
    <location>
        <begin position="104"/>
        <end position="118"/>
    </location>
</feature>
<keyword evidence="3" id="KW-1185">Reference proteome</keyword>
<dbReference type="OMA" id="TAEHTMG"/>
<feature type="region of interest" description="Disordered" evidence="1">
    <location>
        <begin position="92"/>
        <end position="120"/>
    </location>
</feature>
<reference evidence="2 3" key="1">
    <citation type="journal article" date="2005" name="PLoS Biol.">
        <title>The genomes of Oryza sativa: a history of duplications.</title>
        <authorList>
            <person name="Yu J."/>
            <person name="Wang J."/>
            <person name="Lin W."/>
            <person name="Li S."/>
            <person name="Li H."/>
            <person name="Zhou J."/>
            <person name="Ni P."/>
            <person name="Dong W."/>
            <person name="Hu S."/>
            <person name="Zeng C."/>
            <person name="Zhang J."/>
            <person name="Zhang Y."/>
            <person name="Li R."/>
            <person name="Xu Z."/>
            <person name="Li S."/>
            <person name="Li X."/>
            <person name="Zheng H."/>
            <person name="Cong L."/>
            <person name="Lin L."/>
            <person name="Yin J."/>
            <person name="Geng J."/>
            <person name="Li G."/>
            <person name="Shi J."/>
            <person name="Liu J."/>
            <person name="Lv H."/>
            <person name="Li J."/>
            <person name="Wang J."/>
            <person name="Deng Y."/>
            <person name="Ran L."/>
            <person name="Shi X."/>
            <person name="Wang X."/>
            <person name="Wu Q."/>
            <person name="Li C."/>
            <person name="Ren X."/>
            <person name="Wang J."/>
            <person name="Wang X."/>
            <person name="Li D."/>
            <person name="Liu D."/>
            <person name="Zhang X."/>
            <person name="Ji Z."/>
            <person name="Zhao W."/>
            <person name="Sun Y."/>
            <person name="Zhang Z."/>
            <person name="Bao J."/>
            <person name="Han Y."/>
            <person name="Dong L."/>
            <person name="Ji J."/>
            <person name="Chen P."/>
            <person name="Wu S."/>
            <person name="Liu J."/>
            <person name="Xiao Y."/>
            <person name="Bu D."/>
            <person name="Tan J."/>
            <person name="Yang L."/>
            <person name="Ye C."/>
            <person name="Zhang J."/>
            <person name="Xu J."/>
            <person name="Zhou Y."/>
            <person name="Yu Y."/>
            <person name="Zhang B."/>
            <person name="Zhuang S."/>
            <person name="Wei H."/>
            <person name="Liu B."/>
            <person name="Lei M."/>
            <person name="Yu H."/>
            <person name="Li Y."/>
            <person name="Xu H."/>
            <person name="Wei S."/>
            <person name="He X."/>
            <person name="Fang L."/>
            <person name="Zhang Z."/>
            <person name="Zhang Y."/>
            <person name="Huang X."/>
            <person name="Su Z."/>
            <person name="Tong W."/>
            <person name="Li J."/>
            <person name="Tong Z."/>
            <person name="Li S."/>
            <person name="Ye J."/>
            <person name="Wang L."/>
            <person name="Fang L."/>
            <person name="Lei T."/>
            <person name="Chen C."/>
            <person name="Chen H."/>
            <person name="Xu Z."/>
            <person name="Li H."/>
            <person name="Huang H."/>
            <person name="Zhang F."/>
            <person name="Xu H."/>
            <person name="Li N."/>
            <person name="Zhao C."/>
            <person name="Li S."/>
            <person name="Dong L."/>
            <person name="Huang Y."/>
            <person name="Li L."/>
            <person name="Xi Y."/>
            <person name="Qi Q."/>
            <person name="Li W."/>
            <person name="Zhang B."/>
            <person name="Hu W."/>
            <person name="Zhang Y."/>
            <person name="Tian X."/>
            <person name="Jiao Y."/>
            <person name="Liang X."/>
            <person name="Jin J."/>
            <person name="Gao L."/>
            <person name="Zheng W."/>
            <person name="Hao B."/>
            <person name="Liu S."/>
            <person name="Wang W."/>
            <person name="Yuan L."/>
            <person name="Cao M."/>
            <person name="McDermott J."/>
            <person name="Samudrala R."/>
            <person name="Wang J."/>
            <person name="Wong G.K."/>
            <person name="Yang H."/>
        </authorList>
    </citation>
    <scope>NUCLEOTIDE SEQUENCE [LARGE SCALE GENOMIC DNA]</scope>
    <source>
        <strain evidence="3">cv. 93-11</strain>
    </source>
</reference>
<dbReference type="HOGENOM" id="CLU_141290_0_0_1"/>
<name>A2WPS8_ORYSI</name>
<accession>A2WPS8</accession>
<protein>
    <submittedName>
        <fullName evidence="2">Uncharacterized protein</fullName>
    </submittedName>
</protein>
<sequence length="158" mass="16854">MSGEVLGVNQSGHLSGPCGVRVGHVTHDTSWMMVSRLGQSRNLIVASDASGKGGEVNRRGSAIAKARRVELACGTAEHTMGVSAERAVRRWRERERGTSVAAAEVERDKQQEQEEHHGCGAGCCSNKEEVVAVVVGRKGRGTVAEDRNHGLKSITRNG</sequence>
<dbReference type="Gramene" id="BGIOSGA003493-TA">
    <property type="protein sequence ID" value="BGIOSGA003493-PA"/>
    <property type="gene ID" value="BGIOSGA003493"/>
</dbReference>
<evidence type="ECO:0000313" key="2">
    <source>
        <dbReference type="EMBL" id="EAY73974.1"/>
    </source>
</evidence>
<organism evidence="2 3">
    <name type="scientific">Oryza sativa subsp. indica</name>
    <name type="common">Rice</name>
    <dbReference type="NCBI Taxonomy" id="39946"/>
    <lineage>
        <taxon>Eukaryota</taxon>
        <taxon>Viridiplantae</taxon>
        <taxon>Streptophyta</taxon>
        <taxon>Embryophyta</taxon>
        <taxon>Tracheophyta</taxon>
        <taxon>Spermatophyta</taxon>
        <taxon>Magnoliopsida</taxon>
        <taxon>Liliopsida</taxon>
        <taxon>Poales</taxon>
        <taxon>Poaceae</taxon>
        <taxon>BOP clade</taxon>
        <taxon>Oryzoideae</taxon>
        <taxon>Oryzeae</taxon>
        <taxon>Oryzinae</taxon>
        <taxon>Oryza</taxon>
        <taxon>Oryza sativa</taxon>
    </lineage>
</organism>
<dbReference type="EMBL" id="CM000126">
    <property type="protein sequence ID" value="EAY73974.1"/>
    <property type="molecule type" value="Genomic_DNA"/>
</dbReference>
<evidence type="ECO:0000313" key="3">
    <source>
        <dbReference type="Proteomes" id="UP000007015"/>
    </source>
</evidence>